<evidence type="ECO:0000313" key="2">
    <source>
        <dbReference type="Proteomes" id="UP000280834"/>
    </source>
</evidence>
<dbReference type="WBParaSite" id="BTMF_0001508501-mRNA-1">
    <property type="protein sequence ID" value="BTMF_0001508501-mRNA-1"/>
    <property type="gene ID" value="BTMF_0001508501"/>
</dbReference>
<dbReference type="Proteomes" id="UP000280834">
    <property type="component" value="Unassembled WGS sequence"/>
</dbReference>
<proteinExistence type="predicted"/>
<reference evidence="3" key="1">
    <citation type="submission" date="2017-02" db="UniProtKB">
        <authorList>
            <consortium name="WormBaseParasite"/>
        </authorList>
    </citation>
    <scope>IDENTIFICATION</scope>
</reference>
<organism evidence="3">
    <name type="scientific">Brugia timori</name>
    <dbReference type="NCBI Taxonomy" id="42155"/>
    <lineage>
        <taxon>Eukaryota</taxon>
        <taxon>Metazoa</taxon>
        <taxon>Ecdysozoa</taxon>
        <taxon>Nematoda</taxon>
        <taxon>Chromadorea</taxon>
        <taxon>Rhabditida</taxon>
        <taxon>Spirurina</taxon>
        <taxon>Spiruromorpha</taxon>
        <taxon>Filarioidea</taxon>
        <taxon>Onchocercidae</taxon>
        <taxon>Brugia</taxon>
    </lineage>
</organism>
<gene>
    <name evidence="1" type="ORF">BTMF_LOCUS13081</name>
</gene>
<keyword evidence="2" id="KW-1185">Reference proteome</keyword>
<dbReference type="AlphaFoldDB" id="A0A0R3R4Z5"/>
<sequence>MLSNSNHQLVVENRVKSLKTSFSIQAADCSKKQ</sequence>
<name>A0A0R3R4Z5_9BILA</name>
<protein>
    <submittedName>
        <fullName evidence="3">Transposase</fullName>
    </submittedName>
</protein>
<dbReference type="EMBL" id="UZAG01019740">
    <property type="protein sequence ID" value="VDO44708.1"/>
    <property type="molecule type" value="Genomic_DNA"/>
</dbReference>
<evidence type="ECO:0000313" key="1">
    <source>
        <dbReference type="EMBL" id="VDO44708.1"/>
    </source>
</evidence>
<evidence type="ECO:0000313" key="3">
    <source>
        <dbReference type="WBParaSite" id="BTMF_0001508501-mRNA-1"/>
    </source>
</evidence>
<accession>A0A0R3R4Z5</accession>
<reference evidence="1 2" key="2">
    <citation type="submission" date="2018-11" db="EMBL/GenBank/DDBJ databases">
        <authorList>
            <consortium name="Pathogen Informatics"/>
        </authorList>
    </citation>
    <scope>NUCLEOTIDE SEQUENCE [LARGE SCALE GENOMIC DNA]</scope>
</reference>